<dbReference type="EMBL" id="SODV01000001">
    <property type="protein sequence ID" value="TDX00623.1"/>
    <property type="molecule type" value="Genomic_DNA"/>
</dbReference>
<reference evidence="4 5" key="1">
    <citation type="submission" date="2019-03" db="EMBL/GenBank/DDBJ databases">
        <title>Genomic Encyclopedia of Type Strains, Phase IV (KMG-IV): sequencing the most valuable type-strain genomes for metagenomic binning, comparative biology and taxonomic classification.</title>
        <authorList>
            <person name="Goeker M."/>
        </authorList>
    </citation>
    <scope>NUCLEOTIDE SEQUENCE [LARGE SCALE GENOMIC DNA]</scope>
    <source>
        <strain evidence="4 5">DSM 100059</strain>
    </source>
</reference>
<accession>A0A4V3GLS0</accession>
<dbReference type="Gene3D" id="3.40.50.720">
    <property type="entry name" value="NAD(P)-binding Rossmann-like Domain"/>
    <property type="match status" value="1"/>
</dbReference>
<evidence type="ECO:0000259" key="3">
    <source>
        <dbReference type="Pfam" id="PF03807"/>
    </source>
</evidence>
<dbReference type="GO" id="GO:0004735">
    <property type="term" value="F:pyrroline-5-carboxylate reductase activity"/>
    <property type="evidence" value="ECO:0007669"/>
    <property type="project" value="TreeGrafter"/>
</dbReference>
<dbReference type="GO" id="GO:0055129">
    <property type="term" value="P:L-proline biosynthetic process"/>
    <property type="evidence" value="ECO:0007669"/>
    <property type="project" value="TreeGrafter"/>
</dbReference>
<dbReference type="InterPro" id="IPR028939">
    <property type="entry name" value="P5C_Rdtase_cat_N"/>
</dbReference>
<proteinExistence type="inferred from homology"/>
<dbReference type="Proteomes" id="UP000294498">
    <property type="component" value="Unassembled WGS sequence"/>
</dbReference>
<evidence type="ECO:0000256" key="1">
    <source>
        <dbReference type="ARBA" id="ARBA00005525"/>
    </source>
</evidence>
<dbReference type="AlphaFoldDB" id="A0A4V3GLS0"/>
<dbReference type="SUPFAM" id="SSF51735">
    <property type="entry name" value="NAD(P)-binding Rossmann-fold domains"/>
    <property type="match status" value="1"/>
</dbReference>
<protein>
    <submittedName>
        <fullName evidence="4">Pyrroline-5-carboxylate reductase</fullName>
    </submittedName>
</protein>
<dbReference type="RefSeq" id="WP_133992455.1">
    <property type="nucleotide sequence ID" value="NZ_SODV01000001.1"/>
</dbReference>
<dbReference type="PANTHER" id="PTHR11645:SF13">
    <property type="entry name" value="PYRROLINE-5-CARBOXYLATE REDUCTASE CATALYTIC N-TERMINAL DOMAIN-CONTAINING PROTEIN"/>
    <property type="match status" value="1"/>
</dbReference>
<organism evidence="4 5">
    <name type="scientific">Dinghuibacter silviterrae</name>
    <dbReference type="NCBI Taxonomy" id="1539049"/>
    <lineage>
        <taxon>Bacteria</taxon>
        <taxon>Pseudomonadati</taxon>
        <taxon>Bacteroidota</taxon>
        <taxon>Chitinophagia</taxon>
        <taxon>Chitinophagales</taxon>
        <taxon>Chitinophagaceae</taxon>
        <taxon>Dinghuibacter</taxon>
    </lineage>
</organism>
<keyword evidence="5" id="KW-1185">Reference proteome</keyword>
<sequence>MAPGKAIGCIGVGKIVSAVVEAWCTAGVDVPIYLSPRNEAVGRDLSSRFPNVHRLQDNQVVLDRSDIVLLALRPPVALEVLASLSFAPRHIVVSMVSFVSYTDLCAAVSPAGMVCRAVPQPTVVNHRCPIPLFQADDTVRQLFSRIGQLYEVESEGQLQTLSTLTGLISPYYDLLQTLSDWTAAQGVDPAIAGNYVVDFFESLAYAAQQAAPPDFHALSHHAATPGGMNEQSAKQIRDSGAHEAWLRAADKILARFSQSPTRKDSAHPGSAPE</sequence>
<gene>
    <name evidence="4" type="ORF">EDB95_1648</name>
</gene>
<evidence type="ECO:0000256" key="2">
    <source>
        <dbReference type="SAM" id="MobiDB-lite"/>
    </source>
</evidence>
<feature type="domain" description="Pyrroline-5-carboxylate reductase catalytic N-terminal" evidence="3">
    <location>
        <begin position="7"/>
        <end position="96"/>
    </location>
</feature>
<evidence type="ECO:0000313" key="5">
    <source>
        <dbReference type="Proteomes" id="UP000294498"/>
    </source>
</evidence>
<dbReference type="Pfam" id="PF03807">
    <property type="entry name" value="F420_oxidored"/>
    <property type="match status" value="1"/>
</dbReference>
<feature type="region of interest" description="Disordered" evidence="2">
    <location>
        <begin position="217"/>
        <end position="240"/>
    </location>
</feature>
<dbReference type="OrthoDB" id="9805754at2"/>
<comment type="similarity">
    <text evidence="1">Belongs to the pyrroline-5-carboxylate reductase family.</text>
</comment>
<dbReference type="PANTHER" id="PTHR11645">
    <property type="entry name" value="PYRROLINE-5-CARBOXYLATE REDUCTASE"/>
    <property type="match status" value="1"/>
</dbReference>
<name>A0A4V3GLS0_9BACT</name>
<evidence type="ECO:0000313" key="4">
    <source>
        <dbReference type="EMBL" id="TDX00623.1"/>
    </source>
</evidence>
<dbReference type="InterPro" id="IPR036291">
    <property type="entry name" value="NAD(P)-bd_dom_sf"/>
</dbReference>
<comment type="caution">
    <text evidence="4">The sequence shown here is derived from an EMBL/GenBank/DDBJ whole genome shotgun (WGS) entry which is preliminary data.</text>
</comment>